<proteinExistence type="predicted"/>
<sequence length="43" mass="5102">MQKQKIFIVTPLIEESEKMENLKAATVEFENIKSLFFEIKDKI</sequence>
<protein>
    <submittedName>
        <fullName evidence="1">Uncharacterized protein</fullName>
    </submittedName>
</protein>
<dbReference type="AlphaFoldDB" id="A0A1V5ZQ23"/>
<organism evidence="1">
    <name type="scientific">candidate division CPR1 bacterium ADurb.Bin160</name>
    <dbReference type="NCBI Taxonomy" id="1852826"/>
    <lineage>
        <taxon>Bacteria</taxon>
        <taxon>candidate division CPR1</taxon>
    </lineage>
</organism>
<gene>
    <name evidence="1" type="ORF">BWY04_00341</name>
</gene>
<accession>A0A1V5ZQ23</accession>
<evidence type="ECO:0000313" key="1">
    <source>
        <dbReference type="EMBL" id="OQB42277.1"/>
    </source>
</evidence>
<dbReference type="EMBL" id="MWDB01000004">
    <property type="protein sequence ID" value="OQB42277.1"/>
    <property type="molecule type" value="Genomic_DNA"/>
</dbReference>
<name>A0A1V5ZQ23_9BACT</name>
<reference evidence="1" key="1">
    <citation type="submission" date="2017-02" db="EMBL/GenBank/DDBJ databases">
        <title>Delving into the versatile metabolic prowess of the omnipresent phylum Bacteroidetes.</title>
        <authorList>
            <person name="Nobu M.K."/>
            <person name="Mei R."/>
            <person name="Narihiro T."/>
            <person name="Kuroda K."/>
            <person name="Liu W.-T."/>
        </authorList>
    </citation>
    <scope>NUCLEOTIDE SEQUENCE</scope>
    <source>
        <strain evidence="1">ADurb.Bin160</strain>
    </source>
</reference>
<dbReference type="Proteomes" id="UP000485621">
    <property type="component" value="Unassembled WGS sequence"/>
</dbReference>
<comment type="caution">
    <text evidence="1">The sequence shown here is derived from an EMBL/GenBank/DDBJ whole genome shotgun (WGS) entry which is preliminary data.</text>
</comment>